<proteinExistence type="inferred from homology"/>
<evidence type="ECO:0000256" key="2">
    <source>
        <dbReference type="ARBA" id="ARBA00022703"/>
    </source>
</evidence>
<dbReference type="GO" id="GO:0006915">
    <property type="term" value="P:apoptotic process"/>
    <property type="evidence" value="ECO:0007669"/>
    <property type="project" value="UniProtKB-KW"/>
</dbReference>
<dbReference type="InterPro" id="IPR029030">
    <property type="entry name" value="Caspase-like_dom_sf"/>
</dbReference>
<dbReference type="AlphaFoldDB" id="A0AAD9QH83"/>
<evidence type="ECO:0000259" key="5">
    <source>
        <dbReference type="PROSITE" id="PS50208"/>
    </source>
</evidence>
<reference evidence="6" key="2">
    <citation type="journal article" date="2023" name="Science">
        <title>Genomic signatures of disease resistance in endangered staghorn corals.</title>
        <authorList>
            <person name="Vollmer S.V."/>
            <person name="Selwyn J.D."/>
            <person name="Despard B.A."/>
            <person name="Roesel C.L."/>
        </authorList>
    </citation>
    <scope>NUCLEOTIDE SEQUENCE</scope>
    <source>
        <strain evidence="6">K2</strain>
    </source>
</reference>
<feature type="domain" description="Caspase family p20" evidence="5">
    <location>
        <begin position="70"/>
        <end position="156"/>
    </location>
</feature>
<name>A0AAD9QH83_ACRCE</name>
<feature type="domain" description="Caspase family p10" evidence="4">
    <location>
        <begin position="459"/>
        <end position="490"/>
    </location>
</feature>
<accession>A0AAD9QH83</accession>
<dbReference type="GO" id="GO:0043067">
    <property type="term" value="P:regulation of programmed cell death"/>
    <property type="evidence" value="ECO:0007669"/>
    <property type="project" value="UniProtKB-ARBA"/>
</dbReference>
<dbReference type="SUPFAM" id="SSF52129">
    <property type="entry name" value="Caspase-like"/>
    <property type="match status" value="2"/>
</dbReference>
<dbReference type="InterPro" id="IPR015917">
    <property type="entry name" value="Pept_C14A"/>
</dbReference>
<protein>
    <submittedName>
        <fullName evidence="6">Caspase-8</fullName>
    </submittedName>
</protein>
<dbReference type="InterPro" id="IPR002138">
    <property type="entry name" value="Pept_C14_p10"/>
</dbReference>
<dbReference type="Proteomes" id="UP001249851">
    <property type="component" value="Unassembled WGS sequence"/>
</dbReference>
<feature type="domain" description="Caspase family p20" evidence="5">
    <location>
        <begin position="298"/>
        <end position="423"/>
    </location>
</feature>
<evidence type="ECO:0000313" key="6">
    <source>
        <dbReference type="EMBL" id="KAK2561269.1"/>
    </source>
</evidence>
<evidence type="ECO:0000259" key="4">
    <source>
        <dbReference type="PROSITE" id="PS50207"/>
    </source>
</evidence>
<dbReference type="GO" id="GO:0006508">
    <property type="term" value="P:proteolysis"/>
    <property type="evidence" value="ECO:0007669"/>
    <property type="project" value="InterPro"/>
</dbReference>
<dbReference type="PRINTS" id="PR00376">
    <property type="entry name" value="IL1BCENZYME"/>
</dbReference>
<dbReference type="EMBL" id="JARQWQ010000033">
    <property type="protein sequence ID" value="KAK2561269.1"/>
    <property type="molecule type" value="Genomic_DNA"/>
</dbReference>
<dbReference type="PROSITE" id="PS50207">
    <property type="entry name" value="CASPASE_P10"/>
    <property type="match status" value="1"/>
</dbReference>
<dbReference type="PANTHER" id="PTHR48169">
    <property type="entry name" value="DED DOMAIN-CONTAINING PROTEIN"/>
    <property type="match status" value="1"/>
</dbReference>
<comment type="caution">
    <text evidence="6">The sequence shown here is derived from an EMBL/GenBank/DDBJ whole genome shotgun (WGS) entry which is preliminary data.</text>
</comment>
<sequence length="490" mass="55567">MHLRCDDNDSEIQVTLFSAINDEAPAEVGSLETHSDLTVSEGEGPKIHERLYLNCHYLKTRLVTRIYSQNLFNSLGFHMEVKRDLSMMNIIEVAQEFAKKDHSSYESFIFIALSQCGPGELIVGVDGRKVILEQVMSEFRPCNSTSLKNKPKLFFILRFVNLKTQSAERRSGGTEFFTDTTIALPHSCNTSIQEVCSEEADFLVACATSPIVKEKKITLPQHSFIEMMVNAVRGYHQTYNVLEMLTLLNHWTDNLHKKNGQSNVMVPYVTHTLRHNVRFDSVQTQKPQISTQSSIPECRGYCIIINNLKFQENDEAYRGGSEQDEERLGNLFKSLRFEVIIKRNLEKNQIEEVAQEYGGKNHDKFAVFVLIVMSHGDNRDCILGVDNRMTSVRALMREFQAERCPSLKGKPKILIIQTCRGSRQCDVESINADPTEFDQADNCVCPFSLDSSLLKSVFPPETDFLLAFATVPSYVSLRSPTSGAFFIQVL</sequence>
<evidence type="ECO:0000256" key="3">
    <source>
        <dbReference type="RuleBase" id="RU003971"/>
    </source>
</evidence>
<dbReference type="GO" id="GO:0051604">
    <property type="term" value="P:protein maturation"/>
    <property type="evidence" value="ECO:0007669"/>
    <property type="project" value="UniProtKB-ARBA"/>
</dbReference>
<gene>
    <name evidence="6" type="ORF">P5673_015748</name>
</gene>
<evidence type="ECO:0000256" key="1">
    <source>
        <dbReference type="ARBA" id="ARBA00010134"/>
    </source>
</evidence>
<keyword evidence="2" id="KW-0053">Apoptosis</keyword>
<evidence type="ECO:0000313" key="7">
    <source>
        <dbReference type="Proteomes" id="UP001249851"/>
    </source>
</evidence>
<dbReference type="GO" id="GO:0005737">
    <property type="term" value="C:cytoplasm"/>
    <property type="evidence" value="ECO:0007669"/>
    <property type="project" value="UniProtKB-ARBA"/>
</dbReference>
<dbReference type="GO" id="GO:0004197">
    <property type="term" value="F:cysteine-type endopeptidase activity"/>
    <property type="evidence" value="ECO:0007669"/>
    <property type="project" value="InterPro"/>
</dbReference>
<comment type="similarity">
    <text evidence="1 3">Belongs to the peptidase C14A family.</text>
</comment>
<dbReference type="SMART" id="SM00115">
    <property type="entry name" value="CASc"/>
    <property type="match status" value="1"/>
</dbReference>
<keyword evidence="7" id="KW-1185">Reference proteome</keyword>
<dbReference type="PROSITE" id="PS50208">
    <property type="entry name" value="CASPASE_P20"/>
    <property type="match status" value="2"/>
</dbReference>
<dbReference type="InterPro" id="IPR001309">
    <property type="entry name" value="Pept_C14_p20"/>
</dbReference>
<dbReference type="PANTHER" id="PTHR48169:SF7">
    <property type="entry name" value="CASPASE 10"/>
    <property type="match status" value="1"/>
</dbReference>
<dbReference type="Gene3D" id="3.40.50.1460">
    <property type="match status" value="2"/>
</dbReference>
<dbReference type="InterPro" id="IPR011600">
    <property type="entry name" value="Pept_C14_caspase"/>
</dbReference>
<organism evidence="6 7">
    <name type="scientific">Acropora cervicornis</name>
    <name type="common">Staghorn coral</name>
    <dbReference type="NCBI Taxonomy" id="6130"/>
    <lineage>
        <taxon>Eukaryota</taxon>
        <taxon>Metazoa</taxon>
        <taxon>Cnidaria</taxon>
        <taxon>Anthozoa</taxon>
        <taxon>Hexacorallia</taxon>
        <taxon>Scleractinia</taxon>
        <taxon>Astrocoeniina</taxon>
        <taxon>Acroporidae</taxon>
        <taxon>Acropora</taxon>
    </lineage>
</organism>
<reference evidence="6" key="1">
    <citation type="journal article" date="2023" name="G3 (Bethesda)">
        <title>Whole genome assembly and annotation of the endangered Caribbean coral Acropora cervicornis.</title>
        <authorList>
            <person name="Selwyn J.D."/>
            <person name="Vollmer S.V."/>
        </authorList>
    </citation>
    <scope>NUCLEOTIDE SEQUENCE</scope>
    <source>
        <strain evidence="6">K2</strain>
    </source>
</reference>
<dbReference type="Pfam" id="PF00656">
    <property type="entry name" value="Peptidase_C14"/>
    <property type="match status" value="2"/>
</dbReference>